<reference evidence="1" key="1">
    <citation type="submission" date="2022-10" db="EMBL/GenBank/DDBJ databases">
        <authorList>
            <person name="Hyden B.L."/>
            <person name="Feng K."/>
            <person name="Yates T."/>
            <person name="Jawdy S."/>
            <person name="Smart L.B."/>
            <person name="Muchero W."/>
        </authorList>
    </citation>
    <scope>NUCLEOTIDE SEQUENCE</scope>
    <source>
        <tissue evidence="1">Shoot tip</tissue>
    </source>
</reference>
<evidence type="ECO:0000313" key="1">
    <source>
        <dbReference type="EMBL" id="KAJ6398075.1"/>
    </source>
</evidence>
<accession>A0ABQ9CEG4</accession>
<reference evidence="1" key="2">
    <citation type="journal article" date="2023" name="Int. J. Mol. Sci.">
        <title>De Novo Assembly and Annotation of 11 Diverse Shrub Willow (Salix) Genomes Reveals Novel Gene Organization in Sex-Linked Regions.</title>
        <authorList>
            <person name="Hyden B."/>
            <person name="Feng K."/>
            <person name="Yates T.B."/>
            <person name="Jawdy S."/>
            <person name="Cereghino C."/>
            <person name="Smart L.B."/>
            <person name="Muchero W."/>
        </authorList>
    </citation>
    <scope>NUCLEOTIDE SEQUENCE</scope>
    <source>
        <tissue evidence="1">Shoot tip</tissue>
    </source>
</reference>
<protein>
    <submittedName>
        <fullName evidence="1">Uncharacterized protein</fullName>
    </submittedName>
</protein>
<dbReference type="Proteomes" id="UP001141253">
    <property type="component" value="Chromosome 5"/>
</dbReference>
<proteinExistence type="predicted"/>
<keyword evidence="2" id="KW-1185">Reference proteome</keyword>
<evidence type="ECO:0000313" key="2">
    <source>
        <dbReference type="Proteomes" id="UP001141253"/>
    </source>
</evidence>
<name>A0ABQ9CEG4_9ROSI</name>
<gene>
    <name evidence="1" type="ORF">OIU77_018979</name>
</gene>
<comment type="caution">
    <text evidence="1">The sequence shown here is derived from an EMBL/GenBank/DDBJ whole genome shotgun (WGS) entry which is preliminary data.</text>
</comment>
<sequence>MSGCRRHWICHWNHVHRRTRNHCSRYWRSNTVSHVCWCWKIHWGADCRN</sequence>
<dbReference type="EMBL" id="JAPFFI010000003">
    <property type="protein sequence ID" value="KAJ6398075.1"/>
    <property type="molecule type" value="Genomic_DNA"/>
</dbReference>
<organism evidence="1 2">
    <name type="scientific">Salix suchowensis</name>
    <dbReference type="NCBI Taxonomy" id="1278906"/>
    <lineage>
        <taxon>Eukaryota</taxon>
        <taxon>Viridiplantae</taxon>
        <taxon>Streptophyta</taxon>
        <taxon>Embryophyta</taxon>
        <taxon>Tracheophyta</taxon>
        <taxon>Spermatophyta</taxon>
        <taxon>Magnoliopsida</taxon>
        <taxon>eudicotyledons</taxon>
        <taxon>Gunneridae</taxon>
        <taxon>Pentapetalae</taxon>
        <taxon>rosids</taxon>
        <taxon>fabids</taxon>
        <taxon>Malpighiales</taxon>
        <taxon>Salicaceae</taxon>
        <taxon>Saliceae</taxon>
        <taxon>Salix</taxon>
    </lineage>
</organism>